<dbReference type="SUPFAM" id="SSF54862">
    <property type="entry name" value="4Fe-4S ferredoxins"/>
    <property type="match status" value="1"/>
</dbReference>
<accession>A0A1F5DQ58</accession>
<dbReference type="InterPro" id="IPR017900">
    <property type="entry name" value="4Fe4S_Fe_S_CS"/>
</dbReference>
<dbReference type="PANTHER" id="PTHR42730:SF1">
    <property type="entry name" value="2-OXOGLUTARATE SYNTHASE SUBUNIT KORC"/>
    <property type="match status" value="1"/>
</dbReference>
<dbReference type="EMBL" id="MEZT01000003">
    <property type="protein sequence ID" value="OGD57309.1"/>
    <property type="molecule type" value="Genomic_DNA"/>
</dbReference>
<keyword evidence="2" id="KW-0560">Oxidoreductase</keyword>
<dbReference type="Gene3D" id="3.40.920.10">
    <property type="entry name" value="Pyruvate-ferredoxin oxidoreductase, PFOR, domain III"/>
    <property type="match status" value="1"/>
</dbReference>
<proteinExistence type="predicted"/>
<dbReference type="Gene3D" id="3.30.70.20">
    <property type="match status" value="1"/>
</dbReference>
<keyword evidence="4" id="KW-0411">Iron-sulfur</keyword>
<dbReference type="GO" id="GO:0051536">
    <property type="term" value="F:iron-sulfur cluster binding"/>
    <property type="evidence" value="ECO:0007669"/>
    <property type="project" value="UniProtKB-KW"/>
</dbReference>
<dbReference type="Pfam" id="PF12838">
    <property type="entry name" value="Fer4_7"/>
    <property type="match status" value="1"/>
</dbReference>
<evidence type="ECO:0000256" key="1">
    <source>
        <dbReference type="ARBA" id="ARBA00022723"/>
    </source>
</evidence>
<dbReference type="InterPro" id="IPR052554">
    <property type="entry name" value="2-oxoglutarate_synth_KorC"/>
</dbReference>
<evidence type="ECO:0000259" key="5">
    <source>
        <dbReference type="PROSITE" id="PS51379"/>
    </source>
</evidence>
<protein>
    <recommendedName>
        <fullName evidence="5">4Fe-4S ferredoxin-type domain-containing protein</fullName>
    </recommendedName>
</protein>
<gene>
    <name evidence="6" type="ORF">A2V71_00580</name>
</gene>
<dbReference type="InterPro" id="IPR002869">
    <property type="entry name" value="Pyrv_flavodox_OxRed_cen"/>
</dbReference>
<keyword evidence="3" id="KW-0408">Iron</keyword>
<evidence type="ECO:0000313" key="7">
    <source>
        <dbReference type="Proteomes" id="UP000178764"/>
    </source>
</evidence>
<comment type="caution">
    <text evidence="6">The sequence shown here is derived from an EMBL/GenBank/DDBJ whole genome shotgun (WGS) entry which is preliminary data.</text>
</comment>
<keyword evidence="1" id="KW-0479">Metal-binding</keyword>
<dbReference type="InterPro" id="IPR017896">
    <property type="entry name" value="4Fe4S_Fe-S-bd"/>
</dbReference>
<evidence type="ECO:0000256" key="4">
    <source>
        <dbReference type="ARBA" id="ARBA00023014"/>
    </source>
</evidence>
<feature type="domain" description="4Fe-4S ferredoxin-type" evidence="5">
    <location>
        <begin position="211"/>
        <end position="240"/>
    </location>
</feature>
<evidence type="ECO:0000256" key="3">
    <source>
        <dbReference type="ARBA" id="ARBA00023004"/>
    </source>
</evidence>
<name>A0A1F5DQ58_9BACT</name>
<evidence type="ECO:0000256" key="2">
    <source>
        <dbReference type="ARBA" id="ARBA00023002"/>
    </source>
</evidence>
<dbReference type="PROSITE" id="PS51379">
    <property type="entry name" value="4FE4S_FER_2"/>
    <property type="match status" value="2"/>
</dbReference>
<dbReference type="PANTHER" id="PTHR42730">
    <property type="entry name" value="2-OXOGLUTARATE SYNTHASE SUBUNIT KORC"/>
    <property type="match status" value="1"/>
</dbReference>
<reference evidence="6 7" key="1">
    <citation type="journal article" date="2016" name="Nat. Commun.">
        <title>Thousands of microbial genomes shed light on interconnected biogeochemical processes in an aquifer system.</title>
        <authorList>
            <person name="Anantharaman K."/>
            <person name="Brown C.T."/>
            <person name="Hug L.A."/>
            <person name="Sharon I."/>
            <person name="Castelle C.J."/>
            <person name="Probst A.J."/>
            <person name="Thomas B.C."/>
            <person name="Singh A."/>
            <person name="Wilkins M.J."/>
            <person name="Karaoz U."/>
            <person name="Brodie E.L."/>
            <person name="Williams K.H."/>
            <person name="Hubbard S.S."/>
            <person name="Banfield J.F."/>
        </authorList>
    </citation>
    <scope>NUCLEOTIDE SEQUENCE [LARGE SCALE GENOMIC DNA]</scope>
</reference>
<dbReference type="Proteomes" id="UP000178764">
    <property type="component" value="Unassembled WGS sequence"/>
</dbReference>
<dbReference type="GO" id="GO:0016903">
    <property type="term" value="F:oxidoreductase activity, acting on the aldehyde or oxo group of donors"/>
    <property type="evidence" value="ECO:0007669"/>
    <property type="project" value="InterPro"/>
</dbReference>
<organism evidence="6 7">
    <name type="scientific">Candidatus Berkelbacteria bacterium RBG_13_40_8</name>
    <dbReference type="NCBI Taxonomy" id="1797467"/>
    <lineage>
        <taxon>Bacteria</taxon>
        <taxon>Candidatus Berkelbacteria</taxon>
    </lineage>
</organism>
<dbReference type="PROSITE" id="PS00198">
    <property type="entry name" value="4FE4S_FER_1"/>
    <property type="match status" value="1"/>
</dbReference>
<dbReference type="InterPro" id="IPR019752">
    <property type="entry name" value="Pyrv/ketoisovalerate_OxRed_cat"/>
</dbReference>
<feature type="domain" description="4Fe-4S ferredoxin-type" evidence="5">
    <location>
        <begin position="247"/>
        <end position="276"/>
    </location>
</feature>
<sequence length="276" mass="30642">MPTKIILAGEGGQGVQTIAKIIAKAAQQSGKKVAYIPSFGVEQRGGVSLSFVQISSKNVPYPRFSKANIAVVFCNRAIEPIKRYLAEDTLFIYDSSAISGKQLEKVKKDIRNYLALPALKTAKEKFTPKTLNMIFLGAISTHLKEIHFSEIENKILKEFEEKIKKDPQIKEINLGALNEGVHLAESFDMRQSPLTGAPEQEIIREVKDDQKTWTRFPEYCKGCGLCIVRCPAQALRFSEDSGFLGNPMPIVDINKCISCGKCMEICPDGAIKLEKN</sequence>
<dbReference type="GO" id="GO:0046872">
    <property type="term" value="F:metal ion binding"/>
    <property type="evidence" value="ECO:0007669"/>
    <property type="project" value="UniProtKB-KW"/>
</dbReference>
<evidence type="ECO:0000313" key="6">
    <source>
        <dbReference type="EMBL" id="OGD57309.1"/>
    </source>
</evidence>
<dbReference type="Pfam" id="PF01558">
    <property type="entry name" value="POR"/>
    <property type="match status" value="1"/>
</dbReference>
<dbReference type="AlphaFoldDB" id="A0A1F5DQ58"/>
<dbReference type="SUPFAM" id="SSF53323">
    <property type="entry name" value="Pyruvate-ferredoxin oxidoreductase, PFOR, domain III"/>
    <property type="match status" value="1"/>
</dbReference>